<reference evidence="1 2" key="1">
    <citation type="journal article" date="2019" name="Commun. Biol.">
        <title>The bagworm genome reveals a unique fibroin gene that provides high tensile strength.</title>
        <authorList>
            <person name="Kono N."/>
            <person name="Nakamura H."/>
            <person name="Ohtoshi R."/>
            <person name="Tomita M."/>
            <person name="Numata K."/>
            <person name="Arakawa K."/>
        </authorList>
    </citation>
    <scope>NUCLEOTIDE SEQUENCE [LARGE SCALE GENOMIC DNA]</scope>
</reference>
<gene>
    <name evidence="1" type="ORF">EVAR_40344_1</name>
</gene>
<sequence>MITSMLFVQCLKNRRISQRGYRRPNSAELVAEYKKARQELNKAIKDNKTCCWKELVEEVEKDPWGRPRKVVMVHLKSQPMQSHTIPKLLQKIVTALFPQSQFYYPTAQDESEDIPTVT</sequence>
<keyword evidence="2" id="KW-1185">Reference proteome</keyword>
<dbReference type="OrthoDB" id="415822at2759"/>
<dbReference type="AlphaFoldDB" id="A0A4C1YBW4"/>
<organism evidence="1 2">
    <name type="scientific">Eumeta variegata</name>
    <name type="common">Bagworm moth</name>
    <name type="synonym">Eumeta japonica</name>
    <dbReference type="NCBI Taxonomy" id="151549"/>
    <lineage>
        <taxon>Eukaryota</taxon>
        <taxon>Metazoa</taxon>
        <taxon>Ecdysozoa</taxon>
        <taxon>Arthropoda</taxon>
        <taxon>Hexapoda</taxon>
        <taxon>Insecta</taxon>
        <taxon>Pterygota</taxon>
        <taxon>Neoptera</taxon>
        <taxon>Endopterygota</taxon>
        <taxon>Lepidoptera</taxon>
        <taxon>Glossata</taxon>
        <taxon>Ditrysia</taxon>
        <taxon>Tineoidea</taxon>
        <taxon>Psychidae</taxon>
        <taxon>Oiketicinae</taxon>
        <taxon>Eumeta</taxon>
    </lineage>
</organism>
<comment type="caution">
    <text evidence="1">The sequence shown here is derived from an EMBL/GenBank/DDBJ whole genome shotgun (WGS) entry which is preliminary data.</text>
</comment>
<name>A0A4C1YBW4_EUMVA</name>
<accession>A0A4C1YBW4</accession>
<dbReference type="Proteomes" id="UP000299102">
    <property type="component" value="Unassembled WGS sequence"/>
</dbReference>
<evidence type="ECO:0000313" key="1">
    <source>
        <dbReference type="EMBL" id="GBP72843.1"/>
    </source>
</evidence>
<protein>
    <submittedName>
        <fullName evidence="1">Uncharacterized protein</fullName>
    </submittedName>
</protein>
<evidence type="ECO:0000313" key="2">
    <source>
        <dbReference type="Proteomes" id="UP000299102"/>
    </source>
</evidence>
<dbReference type="EMBL" id="BGZK01001157">
    <property type="protein sequence ID" value="GBP72843.1"/>
    <property type="molecule type" value="Genomic_DNA"/>
</dbReference>
<proteinExistence type="predicted"/>